<evidence type="ECO:0000256" key="18">
    <source>
        <dbReference type="PROSITE-ProRule" id="PRU10141"/>
    </source>
</evidence>
<keyword evidence="15" id="KW-0325">Glycoprotein</keyword>
<evidence type="ECO:0000256" key="7">
    <source>
        <dbReference type="ARBA" id="ARBA00022737"/>
    </source>
</evidence>
<dbReference type="PROSITE" id="PS51473">
    <property type="entry name" value="GNK2"/>
    <property type="match status" value="2"/>
</dbReference>
<dbReference type="FunFam" id="3.30.200.20:FF:000195">
    <property type="entry name" value="G-type lectin S-receptor-like serine/threonine-protein kinase"/>
    <property type="match status" value="1"/>
</dbReference>
<dbReference type="FunFam" id="3.30.430.20:FF:000002">
    <property type="entry name" value="Cysteine-rich receptor-like protein kinase 10"/>
    <property type="match status" value="1"/>
</dbReference>
<accession>A0A2C9U7I5</accession>
<dbReference type="Pfam" id="PF01657">
    <property type="entry name" value="Stress-antifung"/>
    <property type="match status" value="2"/>
</dbReference>
<dbReference type="InterPro" id="IPR002902">
    <property type="entry name" value="GNK2"/>
</dbReference>
<organism evidence="23 24">
    <name type="scientific">Manihot esculenta</name>
    <name type="common">Cassava</name>
    <name type="synonym">Jatropha manihot</name>
    <dbReference type="NCBI Taxonomy" id="3983"/>
    <lineage>
        <taxon>Eukaryota</taxon>
        <taxon>Viridiplantae</taxon>
        <taxon>Streptophyta</taxon>
        <taxon>Embryophyta</taxon>
        <taxon>Tracheophyta</taxon>
        <taxon>Spermatophyta</taxon>
        <taxon>Magnoliopsida</taxon>
        <taxon>eudicotyledons</taxon>
        <taxon>Gunneridae</taxon>
        <taxon>Pentapetalae</taxon>
        <taxon>rosids</taxon>
        <taxon>fabids</taxon>
        <taxon>Malpighiales</taxon>
        <taxon>Euphorbiaceae</taxon>
        <taxon>Crotonoideae</taxon>
        <taxon>Manihoteae</taxon>
        <taxon>Manihot</taxon>
    </lineage>
</organism>
<evidence type="ECO:0000256" key="3">
    <source>
        <dbReference type="ARBA" id="ARBA00022527"/>
    </source>
</evidence>
<dbReference type="FunFam" id="1.10.510.10:FF:001697">
    <property type="entry name" value="Uncharacterized protein"/>
    <property type="match status" value="1"/>
</dbReference>
<feature type="chain" id="PRO_5012700042" description="non-specific serine/threonine protein kinase" evidence="20">
    <location>
        <begin position="26"/>
        <end position="661"/>
    </location>
</feature>
<comment type="catalytic activity">
    <reaction evidence="17">
        <text>L-seryl-[protein] + ATP = O-phospho-L-seryl-[protein] + ADP + H(+)</text>
        <dbReference type="Rhea" id="RHEA:17989"/>
        <dbReference type="Rhea" id="RHEA-COMP:9863"/>
        <dbReference type="Rhea" id="RHEA-COMP:11604"/>
        <dbReference type="ChEBI" id="CHEBI:15378"/>
        <dbReference type="ChEBI" id="CHEBI:29999"/>
        <dbReference type="ChEBI" id="CHEBI:30616"/>
        <dbReference type="ChEBI" id="CHEBI:83421"/>
        <dbReference type="ChEBI" id="CHEBI:456216"/>
        <dbReference type="EC" id="2.7.11.1"/>
    </reaction>
</comment>
<feature type="domain" description="Gnk2-homologous" evidence="22">
    <location>
        <begin position="139"/>
        <end position="246"/>
    </location>
</feature>
<feature type="transmembrane region" description="Helical" evidence="19">
    <location>
        <begin position="267"/>
        <end position="290"/>
    </location>
</feature>
<dbReference type="PANTHER" id="PTHR27002">
    <property type="entry name" value="RECEPTOR-LIKE SERINE/THREONINE-PROTEIN KINASE SD1-8"/>
    <property type="match status" value="1"/>
</dbReference>
<dbReference type="SMART" id="SM00220">
    <property type="entry name" value="S_TKc"/>
    <property type="match status" value="1"/>
</dbReference>
<evidence type="ECO:0000256" key="4">
    <source>
        <dbReference type="ARBA" id="ARBA00022679"/>
    </source>
</evidence>
<feature type="binding site" evidence="18">
    <location>
        <position position="375"/>
    </location>
    <ligand>
        <name>ATP</name>
        <dbReference type="ChEBI" id="CHEBI:30616"/>
    </ligand>
</feature>
<evidence type="ECO:0000256" key="12">
    <source>
        <dbReference type="ARBA" id="ARBA00023136"/>
    </source>
</evidence>
<dbReference type="GO" id="GO:0005524">
    <property type="term" value="F:ATP binding"/>
    <property type="evidence" value="ECO:0007669"/>
    <property type="project" value="UniProtKB-UniRule"/>
</dbReference>
<keyword evidence="11 19" id="KW-1133">Transmembrane helix</keyword>
<dbReference type="PROSITE" id="PS00107">
    <property type="entry name" value="PROTEIN_KINASE_ATP"/>
    <property type="match status" value="1"/>
</dbReference>
<keyword evidence="4" id="KW-0808">Transferase</keyword>
<dbReference type="InterPro" id="IPR038408">
    <property type="entry name" value="GNK2_sf"/>
</dbReference>
<dbReference type="Gramene" id="Manes.16G013500.1.v8.1">
    <property type="protein sequence ID" value="Manes.16G013500.1.v8.1.CDS"/>
    <property type="gene ID" value="Manes.16G013500.v8.1"/>
</dbReference>
<dbReference type="EMBL" id="CM004402">
    <property type="protein sequence ID" value="OAY26000.1"/>
    <property type="molecule type" value="Genomic_DNA"/>
</dbReference>
<evidence type="ECO:0000256" key="17">
    <source>
        <dbReference type="ARBA" id="ARBA00048679"/>
    </source>
</evidence>
<keyword evidence="3" id="KW-0723">Serine/threonine-protein kinase</keyword>
<dbReference type="CDD" id="cd14066">
    <property type="entry name" value="STKc_IRAK"/>
    <property type="match status" value="1"/>
</dbReference>
<feature type="domain" description="Protein kinase" evidence="21">
    <location>
        <begin position="347"/>
        <end position="620"/>
    </location>
</feature>
<gene>
    <name evidence="23" type="ORF">MANES_16G013500v8</name>
</gene>
<dbReference type="Pfam" id="PF07714">
    <property type="entry name" value="PK_Tyr_Ser-Thr"/>
    <property type="match status" value="1"/>
</dbReference>
<dbReference type="InterPro" id="IPR001245">
    <property type="entry name" value="Ser-Thr/Tyr_kinase_cat_dom"/>
</dbReference>
<keyword evidence="5 19" id="KW-0812">Transmembrane</keyword>
<dbReference type="GO" id="GO:0006955">
    <property type="term" value="P:immune response"/>
    <property type="evidence" value="ECO:0000318"/>
    <property type="project" value="GO_Central"/>
</dbReference>
<evidence type="ECO:0000256" key="20">
    <source>
        <dbReference type="SAM" id="SignalP"/>
    </source>
</evidence>
<evidence type="ECO:0000313" key="24">
    <source>
        <dbReference type="Proteomes" id="UP000091857"/>
    </source>
</evidence>
<keyword evidence="7" id="KW-0677">Repeat</keyword>
<comment type="subcellular location">
    <subcellularLocation>
        <location evidence="1">Membrane</location>
        <topology evidence="1">Single-pass membrane protein</topology>
    </subcellularLocation>
</comment>
<dbReference type="GO" id="GO:0004674">
    <property type="term" value="F:protein serine/threonine kinase activity"/>
    <property type="evidence" value="ECO:0000318"/>
    <property type="project" value="GO_Central"/>
</dbReference>
<feature type="signal peptide" evidence="20">
    <location>
        <begin position="1"/>
        <end position="25"/>
    </location>
</feature>
<evidence type="ECO:0000313" key="23">
    <source>
        <dbReference type="EMBL" id="OAY26000.1"/>
    </source>
</evidence>
<keyword evidence="8 18" id="KW-0547">Nucleotide-binding</keyword>
<evidence type="ECO:0000256" key="6">
    <source>
        <dbReference type="ARBA" id="ARBA00022729"/>
    </source>
</evidence>
<evidence type="ECO:0000256" key="19">
    <source>
        <dbReference type="SAM" id="Phobius"/>
    </source>
</evidence>
<dbReference type="GO" id="GO:0007165">
    <property type="term" value="P:signal transduction"/>
    <property type="evidence" value="ECO:0000318"/>
    <property type="project" value="GO_Central"/>
</dbReference>
<dbReference type="PANTHER" id="PTHR27002:SF123">
    <property type="entry name" value="CYSTEINE-RICH RECEPTOR-LIKE PROTEIN KINASE 45"/>
    <property type="match status" value="1"/>
</dbReference>
<protein>
    <recommendedName>
        <fullName evidence="2">non-specific serine/threonine protein kinase</fullName>
        <ecNumber evidence="2">2.7.11.1</ecNumber>
    </recommendedName>
</protein>
<dbReference type="EC" id="2.7.11.1" evidence="2"/>
<keyword evidence="6 20" id="KW-0732">Signal</keyword>
<evidence type="ECO:0000256" key="15">
    <source>
        <dbReference type="ARBA" id="ARBA00023180"/>
    </source>
</evidence>
<keyword evidence="9" id="KW-0418">Kinase</keyword>
<evidence type="ECO:0000259" key="21">
    <source>
        <dbReference type="PROSITE" id="PS50011"/>
    </source>
</evidence>
<evidence type="ECO:0000256" key="2">
    <source>
        <dbReference type="ARBA" id="ARBA00012513"/>
    </source>
</evidence>
<keyword evidence="24" id="KW-1185">Reference proteome</keyword>
<keyword evidence="10 18" id="KW-0067">ATP-binding</keyword>
<comment type="catalytic activity">
    <reaction evidence="16">
        <text>L-threonyl-[protein] + ATP = O-phospho-L-threonyl-[protein] + ADP + H(+)</text>
        <dbReference type="Rhea" id="RHEA:46608"/>
        <dbReference type="Rhea" id="RHEA-COMP:11060"/>
        <dbReference type="Rhea" id="RHEA-COMP:11605"/>
        <dbReference type="ChEBI" id="CHEBI:15378"/>
        <dbReference type="ChEBI" id="CHEBI:30013"/>
        <dbReference type="ChEBI" id="CHEBI:30616"/>
        <dbReference type="ChEBI" id="CHEBI:61977"/>
        <dbReference type="ChEBI" id="CHEBI:456216"/>
        <dbReference type="EC" id="2.7.11.1"/>
    </reaction>
</comment>
<evidence type="ECO:0000256" key="16">
    <source>
        <dbReference type="ARBA" id="ARBA00047899"/>
    </source>
</evidence>
<dbReference type="Gene3D" id="1.10.510.10">
    <property type="entry name" value="Transferase(Phosphotransferase) domain 1"/>
    <property type="match status" value="1"/>
</dbReference>
<reference evidence="24" key="1">
    <citation type="journal article" date="2016" name="Nat. Biotechnol.">
        <title>Sequencing wild and cultivated cassava and related species reveals extensive interspecific hybridization and genetic diversity.</title>
        <authorList>
            <person name="Bredeson J.V."/>
            <person name="Lyons J.B."/>
            <person name="Prochnik S.E."/>
            <person name="Wu G.A."/>
            <person name="Ha C.M."/>
            <person name="Edsinger-Gonzales E."/>
            <person name="Grimwood J."/>
            <person name="Schmutz J."/>
            <person name="Rabbi I.Y."/>
            <person name="Egesi C."/>
            <person name="Nauluvula P."/>
            <person name="Lebot V."/>
            <person name="Ndunguru J."/>
            <person name="Mkamilo G."/>
            <person name="Bart R.S."/>
            <person name="Setter T.L."/>
            <person name="Gleadow R.M."/>
            <person name="Kulakow P."/>
            <person name="Ferguson M.E."/>
            <person name="Rounsley S."/>
            <person name="Rokhsar D.S."/>
        </authorList>
    </citation>
    <scope>NUCLEOTIDE SEQUENCE [LARGE SCALE GENOMIC DNA]</scope>
    <source>
        <strain evidence="24">cv. AM560-2</strain>
    </source>
</reference>
<evidence type="ECO:0000256" key="14">
    <source>
        <dbReference type="ARBA" id="ARBA00023170"/>
    </source>
</evidence>
<evidence type="ECO:0000256" key="5">
    <source>
        <dbReference type="ARBA" id="ARBA00022692"/>
    </source>
</evidence>
<evidence type="ECO:0000256" key="13">
    <source>
        <dbReference type="ARBA" id="ARBA00023157"/>
    </source>
</evidence>
<dbReference type="PROSITE" id="PS50011">
    <property type="entry name" value="PROTEIN_KINASE_DOM"/>
    <property type="match status" value="1"/>
</dbReference>
<proteinExistence type="predicted"/>
<evidence type="ECO:0000259" key="22">
    <source>
        <dbReference type="PROSITE" id="PS51473"/>
    </source>
</evidence>
<evidence type="ECO:0000256" key="1">
    <source>
        <dbReference type="ARBA" id="ARBA00004167"/>
    </source>
</evidence>
<dbReference type="AlphaFoldDB" id="A0A2C9U7I5"/>
<dbReference type="PROSITE" id="PS00108">
    <property type="entry name" value="PROTEIN_KINASE_ST"/>
    <property type="match status" value="1"/>
</dbReference>
<keyword evidence="12 19" id="KW-0472">Membrane</keyword>
<dbReference type="InterPro" id="IPR008271">
    <property type="entry name" value="Ser/Thr_kinase_AS"/>
</dbReference>
<sequence>MDKDALAALLFFIILLLIQSKLSTAADPIYTDCPNGPSTKNYSLNTPFENNLRVILQNLTSRTPLTGFYNTSMGNNPDRVHGQALCRGDTDAKTCQSCIDTAARRLLETCKSVNAIIWYESCQVRYSIQSFFSMQVYTGKYVEWETQGKNISNPDHFNKILTYLMRNITSEAAYNSSKRMFATGEVKFSQEKIIHGLVQCTRDIKEADCHSCLNQALGDLRGCCYASQGGIIVSRNCNVRFELYSFYNSSGNLLKYPTSKGDKWKPWVIALVVSIPTLVLTVLIVSCIVYQNLKGGQEEDEKKSQLALLQELASPKGISMTQACELMSSEELPFLDLSIIRAAANNFANANKLGQGGFGTVYKGVLPDGKEIAVKRLSKKSWQGFEEFKNEVILIAKLQHRNLVRLVGCGIEEEEKVLIYEFMPNKSLDFIIFDSERRKQLDWKTCFNIIGGIARGLLYLHEDSRLKIIHRDLKPSNVLLDHEMAAKISDFGMARIFDENQNTEKTRRVAGTYGYMSPEYAMEGLFSVKSDVFSFGVILLEILSGKKNSGFYHTELAPTLLAYAWQLWSGGKGQEFIDPMLLETSPTEEVVRCLHIGLLCIQEDPEDRPTMSFVLVLLGFKSVDPPEPKPPAFSLGRIVQVDKPLIADPSMDQINSVIFPR</sequence>
<keyword evidence="13" id="KW-1015">Disulfide bond</keyword>
<dbReference type="CDD" id="cd23509">
    <property type="entry name" value="Gnk2-like"/>
    <property type="match status" value="2"/>
</dbReference>
<dbReference type="InterPro" id="IPR017441">
    <property type="entry name" value="Protein_kinase_ATP_BS"/>
</dbReference>
<dbReference type="InterPro" id="IPR011009">
    <property type="entry name" value="Kinase-like_dom_sf"/>
</dbReference>
<evidence type="ECO:0000256" key="9">
    <source>
        <dbReference type="ARBA" id="ARBA00022777"/>
    </source>
</evidence>
<dbReference type="GO" id="GO:0005886">
    <property type="term" value="C:plasma membrane"/>
    <property type="evidence" value="ECO:0000318"/>
    <property type="project" value="GO_Central"/>
</dbReference>
<comment type="caution">
    <text evidence="23">The sequence shown here is derived from an EMBL/GenBank/DDBJ whole genome shotgun (WGS) entry which is preliminary data.</text>
</comment>
<keyword evidence="14" id="KW-0675">Receptor</keyword>
<dbReference type="SUPFAM" id="SSF56112">
    <property type="entry name" value="Protein kinase-like (PK-like)"/>
    <property type="match status" value="1"/>
</dbReference>
<dbReference type="OrthoDB" id="1908162at2759"/>
<evidence type="ECO:0000256" key="10">
    <source>
        <dbReference type="ARBA" id="ARBA00022840"/>
    </source>
</evidence>
<dbReference type="InterPro" id="IPR000719">
    <property type="entry name" value="Prot_kinase_dom"/>
</dbReference>
<evidence type="ECO:0000256" key="8">
    <source>
        <dbReference type="ARBA" id="ARBA00022741"/>
    </source>
</evidence>
<evidence type="ECO:0000256" key="11">
    <source>
        <dbReference type="ARBA" id="ARBA00022989"/>
    </source>
</evidence>
<dbReference type="Proteomes" id="UP000091857">
    <property type="component" value="Chromosome 16"/>
</dbReference>
<dbReference type="Gene3D" id="3.30.430.20">
    <property type="entry name" value="Gnk2 domain, C-X8-C-X2-C motif"/>
    <property type="match status" value="2"/>
</dbReference>
<name>A0A2C9U7I5_MANES</name>
<dbReference type="Gene3D" id="3.30.200.20">
    <property type="entry name" value="Phosphorylase Kinase, domain 1"/>
    <property type="match status" value="1"/>
</dbReference>
<feature type="domain" description="Gnk2-homologous" evidence="22">
    <location>
        <begin position="30"/>
        <end position="131"/>
    </location>
</feature>